<sequence>MEPGEANQSGLESLPDDVLCIIVSKGGSSSSLDVCNARLSCRSLKFDLSDRAIAKDLKLSPLVKNPMRAKFYNSLINSCLKEDNLDAHFIVGVLEFFGNRNKYLGLHHLQIATKRGHPLRQNAKVSGPARARGLCP</sequence>
<comment type="caution">
    <text evidence="2">The sequence shown here is derived from an EMBL/GenBank/DDBJ whole genome shotgun (WGS) entry which is preliminary data.</text>
</comment>
<proteinExistence type="predicted"/>
<evidence type="ECO:0000313" key="3">
    <source>
        <dbReference type="Proteomes" id="UP000823674"/>
    </source>
</evidence>
<gene>
    <name evidence="2" type="primary">A08g507490.1_BraROA</name>
    <name evidence="2" type="ORF">IGI04_030954</name>
</gene>
<dbReference type="PANTHER" id="PTHR33784:SF21">
    <property type="entry name" value="F-BOX DOMAIN-CONTAINING PROTEIN"/>
    <property type="match status" value="1"/>
</dbReference>
<evidence type="ECO:0000259" key="1">
    <source>
        <dbReference type="Pfam" id="PF23310"/>
    </source>
</evidence>
<dbReference type="Proteomes" id="UP000823674">
    <property type="component" value="Chromosome A08"/>
</dbReference>
<feature type="domain" description="At2g35280-like TPR" evidence="1">
    <location>
        <begin position="73"/>
        <end position="117"/>
    </location>
</feature>
<keyword evidence="3" id="KW-1185">Reference proteome</keyword>
<name>A0ABQ7LUU9_BRACM</name>
<dbReference type="InterPro" id="IPR057136">
    <property type="entry name" value="At2g35280_TPR_dom"/>
</dbReference>
<dbReference type="Pfam" id="PF23310">
    <property type="entry name" value="TPR_27"/>
    <property type="match status" value="1"/>
</dbReference>
<protein>
    <recommendedName>
        <fullName evidence="1">At2g35280-like TPR domain-containing protein</fullName>
    </recommendedName>
</protein>
<reference evidence="2 3" key="1">
    <citation type="submission" date="2021-03" db="EMBL/GenBank/DDBJ databases">
        <authorList>
            <person name="King G.J."/>
            <person name="Bancroft I."/>
            <person name="Baten A."/>
            <person name="Bloomfield J."/>
            <person name="Borpatragohain P."/>
            <person name="He Z."/>
            <person name="Irish N."/>
            <person name="Irwin J."/>
            <person name="Liu K."/>
            <person name="Mauleon R.P."/>
            <person name="Moore J."/>
            <person name="Morris R."/>
            <person name="Ostergaard L."/>
            <person name="Wang B."/>
            <person name="Wells R."/>
        </authorList>
    </citation>
    <scope>NUCLEOTIDE SEQUENCE [LARGE SCALE GENOMIC DNA]</scope>
    <source>
        <strain evidence="2">R-o-18</strain>
        <tissue evidence="2">Leaf</tissue>
    </source>
</reference>
<organism evidence="2 3">
    <name type="scientific">Brassica rapa subsp. trilocularis</name>
    <dbReference type="NCBI Taxonomy" id="1813537"/>
    <lineage>
        <taxon>Eukaryota</taxon>
        <taxon>Viridiplantae</taxon>
        <taxon>Streptophyta</taxon>
        <taxon>Embryophyta</taxon>
        <taxon>Tracheophyta</taxon>
        <taxon>Spermatophyta</taxon>
        <taxon>Magnoliopsida</taxon>
        <taxon>eudicotyledons</taxon>
        <taxon>Gunneridae</taxon>
        <taxon>Pentapetalae</taxon>
        <taxon>rosids</taxon>
        <taxon>malvids</taxon>
        <taxon>Brassicales</taxon>
        <taxon>Brassicaceae</taxon>
        <taxon>Brassiceae</taxon>
        <taxon>Brassica</taxon>
    </lineage>
</organism>
<evidence type="ECO:0000313" key="2">
    <source>
        <dbReference type="EMBL" id="KAG5389413.1"/>
    </source>
</evidence>
<accession>A0ABQ7LUU9</accession>
<dbReference type="InterPro" id="IPR040338">
    <property type="entry name" value="At1g67623-like"/>
</dbReference>
<dbReference type="EMBL" id="JADBGQ010000007">
    <property type="protein sequence ID" value="KAG5389413.1"/>
    <property type="molecule type" value="Genomic_DNA"/>
</dbReference>
<dbReference type="PANTHER" id="PTHR33784">
    <property type="entry name" value="OS05G0482100 PROTEIN"/>
    <property type="match status" value="1"/>
</dbReference>